<organism evidence="2 3">
    <name type="scientific">Sedimentisphaera salicampi</name>
    <dbReference type="NCBI Taxonomy" id="1941349"/>
    <lineage>
        <taxon>Bacteria</taxon>
        <taxon>Pseudomonadati</taxon>
        <taxon>Planctomycetota</taxon>
        <taxon>Phycisphaerae</taxon>
        <taxon>Sedimentisphaerales</taxon>
        <taxon>Sedimentisphaeraceae</taxon>
        <taxon>Sedimentisphaera</taxon>
    </lineage>
</organism>
<dbReference type="Pfam" id="PF01208">
    <property type="entry name" value="URO-D"/>
    <property type="match status" value="1"/>
</dbReference>
<dbReference type="InterPro" id="IPR052024">
    <property type="entry name" value="Methanogen_methyltrans"/>
</dbReference>
<dbReference type="KEGG" id="pbp:STSP1_01459"/>
<dbReference type="PANTHER" id="PTHR47099">
    <property type="entry name" value="METHYLCOBAMIDE:COM METHYLTRANSFERASE MTBA"/>
    <property type="match status" value="1"/>
</dbReference>
<dbReference type="Gene3D" id="3.20.20.210">
    <property type="match status" value="1"/>
</dbReference>
<dbReference type="EMBL" id="CP021023">
    <property type="protein sequence ID" value="ARN57064.1"/>
    <property type="molecule type" value="Genomic_DNA"/>
</dbReference>
<feature type="domain" description="Uroporphyrinogen decarboxylase (URO-D)" evidence="1">
    <location>
        <begin position="121"/>
        <end position="311"/>
    </location>
</feature>
<dbReference type="InterPro" id="IPR038071">
    <property type="entry name" value="UROD/MetE-like_sf"/>
</dbReference>
<keyword evidence="2" id="KW-0489">Methyltransferase</keyword>
<evidence type="ECO:0000259" key="1">
    <source>
        <dbReference type="Pfam" id="PF01208"/>
    </source>
</evidence>
<reference evidence="3" key="1">
    <citation type="submission" date="2017-04" db="EMBL/GenBank/DDBJ databases">
        <title>Comparative genomics and description of representatives of a novel lineage of planctomycetes thriving in anoxic sediments.</title>
        <authorList>
            <person name="Spring S."/>
            <person name="Bunk B."/>
            <person name="Sproer C."/>
        </authorList>
    </citation>
    <scope>NUCLEOTIDE SEQUENCE [LARGE SCALE GENOMIC DNA]</scope>
    <source>
        <strain evidence="3">ST-PulAB-D4</strain>
    </source>
</reference>
<keyword evidence="3" id="KW-1185">Reference proteome</keyword>
<dbReference type="RefSeq" id="WP_085755740.1">
    <property type="nucleotide sequence ID" value="NZ_CP021023.1"/>
</dbReference>
<dbReference type="Proteomes" id="UP000193334">
    <property type="component" value="Chromosome"/>
</dbReference>
<dbReference type="GO" id="GO:0006779">
    <property type="term" value="P:porphyrin-containing compound biosynthetic process"/>
    <property type="evidence" value="ECO:0007669"/>
    <property type="project" value="InterPro"/>
</dbReference>
<dbReference type="GO" id="GO:0008168">
    <property type="term" value="F:methyltransferase activity"/>
    <property type="evidence" value="ECO:0007669"/>
    <property type="project" value="UniProtKB-KW"/>
</dbReference>
<dbReference type="PANTHER" id="PTHR47099:SF1">
    <property type="entry name" value="METHYLCOBAMIDE:COM METHYLTRANSFERASE MTBA"/>
    <property type="match status" value="1"/>
</dbReference>
<name>A0A1W6LMT7_9BACT</name>
<gene>
    <name evidence="2" type="ORF">STSP1_01459</name>
</gene>
<dbReference type="AlphaFoldDB" id="A0A1W6LMT7"/>
<dbReference type="GO" id="GO:0004853">
    <property type="term" value="F:uroporphyrinogen decarboxylase activity"/>
    <property type="evidence" value="ECO:0007669"/>
    <property type="project" value="InterPro"/>
</dbReference>
<protein>
    <submittedName>
        <fullName evidence="2">Methylcobalamin:coenzyme M methyltransferase</fullName>
    </submittedName>
</protein>
<evidence type="ECO:0000313" key="2">
    <source>
        <dbReference type="EMBL" id="ARN57064.1"/>
    </source>
</evidence>
<dbReference type="STRING" id="1941349.STSP1_01459"/>
<dbReference type="SUPFAM" id="SSF51726">
    <property type="entry name" value="UROD/MetE-like"/>
    <property type="match status" value="1"/>
</dbReference>
<dbReference type="GO" id="GO:0032259">
    <property type="term" value="P:methylation"/>
    <property type="evidence" value="ECO:0007669"/>
    <property type="project" value="UniProtKB-KW"/>
</dbReference>
<dbReference type="InterPro" id="IPR000257">
    <property type="entry name" value="Uroporphyrinogen_deCOase"/>
</dbReference>
<keyword evidence="2" id="KW-0808">Transferase</keyword>
<proteinExistence type="predicted"/>
<sequence>MIDIQSSLEGKKQLETLLSGNVPAFPPHFELQFQLDKICFGISWDELVEQIEGQSPQKRQQAIIDYHRELYVQVMERFHWAAVPAPGGGEVDYAKGLEEMKKAVGERALVFSFSPDGVFWMPTGSEMMDFVVRLFEHPEQLHKEAREKCDKAKQLAKIQKESGADFIVQNTDFGFNSGPFISPKHFAEFCTPYMAEIIEYMHNIGLKVILHSDGNLNDILDQIASTKVDGYQSIDPQGSMDIKEVRNQYPDWLLMGNVACNMLQDVNDESIRESVRYCMQHGGFGKRYIFSTSNCIFKSMPLESYKIMLDEYYNICGKKMLL</sequence>
<evidence type="ECO:0000313" key="3">
    <source>
        <dbReference type="Proteomes" id="UP000193334"/>
    </source>
</evidence>
<accession>A0A1W6LMT7</accession>